<proteinExistence type="predicted"/>
<dbReference type="EMBL" id="GGEC01041630">
    <property type="protein sequence ID" value="MBX22114.1"/>
    <property type="molecule type" value="Transcribed_RNA"/>
</dbReference>
<evidence type="ECO:0000313" key="1">
    <source>
        <dbReference type="EMBL" id="MBX22114.1"/>
    </source>
</evidence>
<organism evidence="1">
    <name type="scientific">Rhizophora mucronata</name>
    <name type="common">Asiatic mangrove</name>
    <dbReference type="NCBI Taxonomy" id="61149"/>
    <lineage>
        <taxon>Eukaryota</taxon>
        <taxon>Viridiplantae</taxon>
        <taxon>Streptophyta</taxon>
        <taxon>Embryophyta</taxon>
        <taxon>Tracheophyta</taxon>
        <taxon>Spermatophyta</taxon>
        <taxon>Magnoliopsida</taxon>
        <taxon>eudicotyledons</taxon>
        <taxon>Gunneridae</taxon>
        <taxon>Pentapetalae</taxon>
        <taxon>rosids</taxon>
        <taxon>fabids</taxon>
        <taxon>Malpighiales</taxon>
        <taxon>Rhizophoraceae</taxon>
        <taxon>Rhizophora</taxon>
    </lineage>
</organism>
<dbReference type="AlphaFoldDB" id="A0A2P2LVX6"/>
<reference evidence="1" key="1">
    <citation type="submission" date="2018-02" db="EMBL/GenBank/DDBJ databases">
        <title>Rhizophora mucronata_Transcriptome.</title>
        <authorList>
            <person name="Meera S.P."/>
            <person name="Sreeshan A."/>
            <person name="Augustine A."/>
        </authorList>
    </citation>
    <scope>NUCLEOTIDE SEQUENCE</scope>
    <source>
        <tissue evidence="1">Leaf</tissue>
    </source>
</reference>
<sequence length="19" mass="2425">MMWLRPPLYIVIFQYLVNQ</sequence>
<accession>A0A2P2LVX6</accession>
<name>A0A2P2LVX6_RHIMU</name>
<protein>
    <submittedName>
        <fullName evidence="1">Uncharacterized protein</fullName>
    </submittedName>
</protein>